<proteinExistence type="predicted"/>
<name>A0A060C1B9_9MICC</name>
<dbReference type="SUPFAM" id="SSF53756">
    <property type="entry name" value="UDP-Glycosyltransferase/glycogen phosphorylase"/>
    <property type="match status" value="1"/>
</dbReference>
<dbReference type="Gene3D" id="3.40.50.2000">
    <property type="entry name" value="Glycogen Phosphorylase B"/>
    <property type="match status" value="1"/>
</dbReference>
<accession>A0A060C1B9</accession>
<evidence type="ECO:0000313" key="1">
    <source>
        <dbReference type="EMBL" id="AIA86840.1"/>
    </source>
</evidence>
<feature type="non-terminal residue" evidence="1">
    <location>
        <position position="110"/>
    </location>
</feature>
<reference evidence="1" key="1">
    <citation type="journal article" date="2013" name="Environ. Microbiol.">
        <title>Seasonally variable intestinal metagenomes of the red palm weevil (Rhynchophorus ferrugineus).</title>
        <authorList>
            <person name="Jia S."/>
            <person name="Zhang X."/>
            <person name="Zhang G."/>
            <person name="Yin A."/>
            <person name="Zhang S."/>
            <person name="Li F."/>
            <person name="Wang L."/>
            <person name="Zhao D."/>
            <person name="Yun Q."/>
            <person name="Tala"/>
            <person name="Wang J."/>
            <person name="Sun G."/>
            <person name="Baabdullah M."/>
            <person name="Yu X."/>
            <person name="Hu S."/>
            <person name="Al-Mssallem I.S."/>
            <person name="Yu J."/>
        </authorList>
    </citation>
    <scope>NUCLEOTIDE SEQUENCE</scope>
</reference>
<sequence length="110" mass="11638">SVDYAGSLLDERIRPGAELSEDLPEVERGLAIAERAGFALPNSDDARPRVVGTAGEFARQCPQVRVLSGGRLIVAQPGASVPSRRWSAEHMRETVAELAAQGWAVAVTGS</sequence>
<dbReference type="EMBL" id="KF119573">
    <property type="protein sequence ID" value="AIA86840.1"/>
    <property type="molecule type" value="Genomic_DNA"/>
</dbReference>
<organism evidence="1">
    <name type="scientific">uncultured Arthrobacter sp</name>
    <dbReference type="NCBI Taxonomy" id="114050"/>
    <lineage>
        <taxon>Bacteria</taxon>
        <taxon>Bacillati</taxon>
        <taxon>Actinomycetota</taxon>
        <taxon>Actinomycetes</taxon>
        <taxon>Micrococcales</taxon>
        <taxon>Micrococcaceae</taxon>
        <taxon>Arthrobacter</taxon>
        <taxon>environmental samples</taxon>
    </lineage>
</organism>
<feature type="non-terminal residue" evidence="1">
    <location>
        <position position="1"/>
    </location>
</feature>
<protein>
    <submittedName>
        <fullName evidence="1">CAZy families GT9 protein</fullName>
    </submittedName>
</protein>
<dbReference type="AlphaFoldDB" id="A0A060C1B9"/>